<sequence>MSFAKIYPELLESILLNENLVMELGNVTSRTNNLMEEIIEDLVALNKASLTVPPLNTPLNTSLNTPLNTSLRPDFMSPRARNYSVKPSESNSKKRTFDSAFGEESLEDGRYGQHISANFFVNNIGHNTTNLRSVIQNNNNNFEYDFVAYYQANRNLFNV</sequence>
<name>A0A6C0IEL4_9ZZZZ</name>
<proteinExistence type="predicted"/>
<reference evidence="1" key="1">
    <citation type="journal article" date="2020" name="Nature">
        <title>Giant virus diversity and host interactions through global metagenomics.</title>
        <authorList>
            <person name="Schulz F."/>
            <person name="Roux S."/>
            <person name="Paez-Espino D."/>
            <person name="Jungbluth S."/>
            <person name="Walsh D.A."/>
            <person name="Denef V.J."/>
            <person name="McMahon K.D."/>
            <person name="Konstantinidis K.T."/>
            <person name="Eloe-Fadrosh E.A."/>
            <person name="Kyrpides N.C."/>
            <person name="Woyke T."/>
        </authorList>
    </citation>
    <scope>NUCLEOTIDE SEQUENCE</scope>
    <source>
        <strain evidence="1">GVMAG-M-3300023184-72</strain>
    </source>
</reference>
<protein>
    <submittedName>
        <fullName evidence="1">Uncharacterized protein</fullName>
    </submittedName>
</protein>
<evidence type="ECO:0000313" key="1">
    <source>
        <dbReference type="EMBL" id="QHT91199.1"/>
    </source>
</evidence>
<dbReference type="AlphaFoldDB" id="A0A6C0IEL4"/>
<organism evidence="1">
    <name type="scientific">viral metagenome</name>
    <dbReference type="NCBI Taxonomy" id="1070528"/>
    <lineage>
        <taxon>unclassified sequences</taxon>
        <taxon>metagenomes</taxon>
        <taxon>organismal metagenomes</taxon>
    </lineage>
</organism>
<dbReference type="EMBL" id="MN740164">
    <property type="protein sequence ID" value="QHT91199.1"/>
    <property type="molecule type" value="Genomic_DNA"/>
</dbReference>
<accession>A0A6C0IEL4</accession>